<dbReference type="AlphaFoldDB" id="A0A0C3BMI0"/>
<keyword evidence="4" id="KW-1185">Reference proteome</keyword>
<dbReference type="InterPro" id="IPR025714">
    <property type="entry name" value="Methyltranfer_dom"/>
</dbReference>
<organism evidence="3 4">
    <name type="scientific">Hebeloma cylindrosporum</name>
    <dbReference type="NCBI Taxonomy" id="76867"/>
    <lineage>
        <taxon>Eukaryota</taxon>
        <taxon>Fungi</taxon>
        <taxon>Dikarya</taxon>
        <taxon>Basidiomycota</taxon>
        <taxon>Agaricomycotina</taxon>
        <taxon>Agaricomycetes</taxon>
        <taxon>Agaricomycetidae</taxon>
        <taxon>Agaricales</taxon>
        <taxon>Agaricineae</taxon>
        <taxon>Hymenogastraceae</taxon>
        <taxon>Hebeloma</taxon>
    </lineage>
</organism>
<dbReference type="CDD" id="cd02440">
    <property type="entry name" value="AdoMet_MTases"/>
    <property type="match status" value="1"/>
</dbReference>
<proteinExistence type="predicted"/>
<reference evidence="3 4" key="1">
    <citation type="submission" date="2014-04" db="EMBL/GenBank/DDBJ databases">
        <authorList>
            <consortium name="DOE Joint Genome Institute"/>
            <person name="Kuo A."/>
            <person name="Gay G."/>
            <person name="Dore J."/>
            <person name="Kohler A."/>
            <person name="Nagy L.G."/>
            <person name="Floudas D."/>
            <person name="Copeland A."/>
            <person name="Barry K.W."/>
            <person name="Cichocki N."/>
            <person name="Veneault-Fourrey C."/>
            <person name="LaButti K."/>
            <person name="Lindquist E.A."/>
            <person name="Lipzen A."/>
            <person name="Lundell T."/>
            <person name="Morin E."/>
            <person name="Murat C."/>
            <person name="Sun H."/>
            <person name="Tunlid A."/>
            <person name="Henrissat B."/>
            <person name="Grigoriev I.V."/>
            <person name="Hibbett D.S."/>
            <person name="Martin F."/>
            <person name="Nordberg H.P."/>
            <person name="Cantor M.N."/>
            <person name="Hua S.X."/>
        </authorList>
    </citation>
    <scope>NUCLEOTIDE SEQUENCE [LARGE SCALE GENOMIC DNA]</scope>
    <source>
        <strain evidence="4">h7</strain>
    </source>
</reference>
<dbReference type="STRING" id="686832.A0A0C3BMI0"/>
<evidence type="ECO:0000313" key="3">
    <source>
        <dbReference type="EMBL" id="KIM37900.1"/>
    </source>
</evidence>
<dbReference type="Gene3D" id="3.40.50.150">
    <property type="entry name" value="Vaccinia Virus protein VP39"/>
    <property type="match status" value="1"/>
</dbReference>
<gene>
    <name evidence="3" type="ORF">M413DRAFT_30557</name>
</gene>
<dbReference type="PANTHER" id="PTHR43591:SF50">
    <property type="entry name" value="METHYLTRANSFERASE DOMAIN-CONTAINING PROTEIN-RELATED"/>
    <property type="match status" value="1"/>
</dbReference>
<protein>
    <recommendedName>
        <fullName evidence="2">Methyltransferase domain-containing protein</fullName>
    </recommendedName>
</protein>
<accession>A0A0C3BMI0</accession>
<feature type="domain" description="Methyltransferase" evidence="2">
    <location>
        <begin position="139"/>
        <end position="232"/>
    </location>
</feature>
<sequence>MSLRNGHYSTGLPHANGNNSNGPHVTDSPTPGNGSEEYASDSPDETSSMEELAPEEFPSYFSERDNHLFHSSSSPYPLPVDGPEQHVLPAVYYRKCRAPKPLFSQRLNTNHDLLLQFYGAHYVGPVPDVLVQSERPRMALDICTGTGKWVMDMAQEFPGVHFQGFDIVPIQTRYPLPNVQFEIHDVNTNFRWQDATFDLINARDINMAVRDFRQVVEEVARVLRPGGLLISYEWSPYPAFHPSLDRDPSIHAPASCRLAEAVRGAFLSTRGLHLLATEVPSILVNTGLFADVSPNQHHIPVGAWHADPSLRRIGTMCREAQEQYADSIKPLLLEAGWEEADASRILADYIQEIRTVGGLVIVLHTVHARKV</sequence>
<dbReference type="EMBL" id="KN831794">
    <property type="protein sequence ID" value="KIM37900.1"/>
    <property type="molecule type" value="Genomic_DNA"/>
</dbReference>
<dbReference type="PANTHER" id="PTHR43591">
    <property type="entry name" value="METHYLTRANSFERASE"/>
    <property type="match status" value="1"/>
</dbReference>
<dbReference type="Pfam" id="PF13847">
    <property type="entry name" value="Methyltransf_31"/>
    <property type="match status" value="1"/>
</dbReference>
<dbReference type="Proteomes" id="UP000053424">
    <property type="component" value="Unassembled WGS sequence"/>
</dbReference>
<feature type="compositionally biased region" description="Acidic residues" evidence="1">
    <location>
        <begin position="38"/>
        <end position="54"/>
    </location>
</feature>
<feature type="compositionally biased region" description="Polar residues" evidence="1">
    <location>
        <begin position="16"/>
        <end position="33"/>
    </location>
</feature>
<reference evidence="4" key="2">
    <citation type="submission" date="2015-01" db="EMBL/GenBank/DDBJ databases">
        <title>Evolutionary Origins and Diversification of the Mycorrhizal Mutualists.</title>
        <authorList>
            <consortium name="DOE Joint Genome Institute"/>
            <consortium name="Mycorrhizal Genomics Consortium"/>
            <person name="Kohler A."/>
            <person name="Kuo A."/>
            <person name="Nagy L.G."/>
            <person name="Floudas D."/>
            <person name="Copeland A."/>
            <person name="Barry K.W."/>
            <person name="Cichocki N."/>
            <person name="Veneault-Fourrey C."/>
            <person name="LaButti K."/>
            <person name="Lindquist E.A."/>
            <person name="Lipzen A."/>
            <person name="Lundell T."/>
            <person name="Morin E."/>
            <person name="Murat C."/>
            <person name="Riley R."/>
            <person name="Ohm R."/>
            <person name="Sun H."/>
            <person name="Tunlid A."/>
            <person name="Henrissat B."/>
            <person name="Grigoriev I.V."/>
            <person name="Hibbett D.S."/>
            <person name="Martin F."/>
        </authorList>
    </citation>
    <scope>NUCLEOTIDE SEQUENCE [LARGE SCALE GENOMIC DNA]</scope>
    <source>
        <strain evidence="4">h7</strain>
    </source>
</reference>
<evidence type="ECO:0000313" key="4">
    <source>
        <dbReference type="Proteomes" id="UP000053424"/>
    </source>
</evidence>
<dbReference type="SUPFAM" id="SSF53335">
    <property type="entry name" value="S-adenosyl-L-methionine-dependent methyltransferases"/>
    <property type="match status" value="1"/>
</dbReference>
<evidence type="ECO:0000259" key="2">
    <source>
        <dbReference type="Pfam" id="PF13847"/>
    </source>
</evidence>
<name>A0A0C3BMI0_HEBCY</name>
<dbReference type="InterPro" id="IPR029063">
    <property type="entry name" value="SAM-dependent_MTases_sf"/>
</dbReference>
<evidence type="ECO:0000256" key="1">
    <source>
        <dbReference type="SAM" id="MobiDB-lite"/>
    </source>
</evidence>
<dbReference type="HOGENOM" id="CLU_010595_5_1_1"/>
<feature type="region of interest" description="Disordered" evidence="1">
    <location>
        <begin position="1"/>
        <end position="54"/>
    </location>
</feature>
<dbReference type="OrthoDB" id="2013972at2759"/>